<dbReference type="EMBL" id="JAEAOA010001959">
    <property type="protein sequence ID" value="KAK3591463.1"/>
    <property type="molecule type" value="Genomic_DNA"/>
</dbReference>
<organism evidence="1 2">
    <name type="scientific">Potamilus streckersoni</name>
    <dbReference type="NCBI Taxonomy" id="2493646"/>
    <lineage>
        <taxon>Eukaryota</taxon>
        <taxon>Metazoa</taxon>
        <taxon>Spiralia</taxon>
        <taxon>Lophotrochozoa</taxon>
        <taxon>Mollusca</taxon>
        <taxon>Bivalvia</taxon>
        <taxon>Autobranchia</taxon>
        <taxon>Heteroconchia</taxon>
        <taxon>Palaeoheterodonta</taxon>
        <taxon>Unionida</taxon>
        <taxon>Unionoidea</taxon>
        <taxon>Unionidae</taxon>
        <taxon>Ambleminae</taxon>
        <taxon>Lampsilini</taxon>
        <taxon>Potamilus</taxon>
    </lineage>
</organism>
<dbReference type="AlphaFoldDB" id="A0AAE0VUS7"/>
<proteinExistence type="predicted"/>
<name>A0AAE0VUS7_9BIVA</name>
<gene>
    <name evidence="1" type="ORF">CHS0354_033462</name>
</gene>
<accession>A0AAE0VUS7</accession>
<evidence type="ECO:0000313" key="1">
    <source>
        <dbReference type="EMBL" id="KAK3591463.1"/>
    </source>
</evidence>
<comment type="caution">
    <text evidence="1">The sequence shown here is derived from an EMBL/GenBank/DDBJ whole genome shotgun (WGS) entry which is preliminary data.</text>
</comment>
<reference evidence="1" key="1">
    <citation type="journal article" date="2021" name="Genome Biol. Evol.">
        <title>A High-Quality Reference Genome for a Parasitic Bivalve with Doubly Uniparental Inheritance (Bivalvia: Unionida).</title>
        <authorList>
            <person name="Smith C.H."/>
        </authorList>
    </citation>
    <scope>NUCLEOTIDE SEQUENCE</scope>
    <source>
        <strain evidence="1">CHS0354</strain>
    </source>
</reference>
<sequence length="89" mass="10169">MEPYGTHTAGINDINLFSTSGHSGDTSYKNWNEFEHRCEQRIGSVHDQTLRQMNRHFPPFPHPVDGRRCGTISTRPNPMCPRCDVIVTD</sequence>
<dbReference type="Proteomes" id="UP001195483">
    <property type="component" value="Unassembled WGS sequence"/>
</dbReference>
<reference evidence="1" key="3">
    <citation type="submission" date="2023-05" db="EMBL/GenBank/DDBJ databases">
        <authorList>
            <person name="Smith C.H."/>
        </authorList>
    </citation>
    <scope>NUCLEOTIDE SEQUENCE</scope>
    <source>
        <strain evidence="1">CHS0354</strain>
        <tissue evidence="1">Mantle</tissue>
    </source>
</reference>
<keyword evidence="2" id="KW-1185">Reference proteome</keyword>
<protein>
    <submittedName>
        <fullName evidence="1">Uncharacterized protein</fullName>
    </submittedName>
</protein>
<evidence type="ECO:0000313" key="2">
    <source>
        <dbReference type="Proteomes" id="UP001195483"/>
    </source>
</evidence>
<reference evidence="1" key="2">
    <citation type="journal article" date="2021" name="Genome Biol. Evol.">
        <title>Developing a high-quality reference genome for a parasitic bivalve with doubly uniparental inheritance (Bivalvia: Unionida).</title>
        <authorList>
            <person name="Smith C.H."/>
        </authorList>
    </citation>
    <scope>NUCLEOTIDE SEQUENCE</scope>
    <source>
        <strain evidence="1">CHS0354</strain>
        <tissue evidence="1">Mantle</tissue>
    </source>
</reference>